<evidence type="ECO:0000256" key="4">
    <source>
        <dbReference type="SAM" id="MobiDB-lite"/>
    </source>
</evidence>
<sequence>MDSNPFSPAASSSSRGDDINMVASLGPEKGMDLNSFESLFNFDGFESSGETSVSSTSTSYSFTSSGVPSESFEGWWLINVLPYLPLHSTASDQQSFTHSPTTASPNYTPSPPSIHSNEEPMTYNPSASFDFLGADGNIDFPLDFSFGNEVKAGPVQEEVVQIKQEPVEFGFSDISNSQSPVTQARPMPVPQQLLQPEATSNNESFPGLPVDQQMALQQLMSNILNYQKQFGLELPAPAQAASTSSAPSTIEPSMLFSNASAPVVNSAPKVSPAPVQPSPVAQQVVPEGNHHDDEPLRAVEPHELAAAAESSRSVRQASIASSGIEDLDSKIDKLVPLDTIFSAGKGKGGKKGGGMSSVVRGDDEDIDDDESWRPSPEEYKKLSSKEKRQLRNKLSARAFRTRRKDYIGTLEAHIQDRDSVIDEMRAELVNSRTENQDLRRELAALKASTMSILHPETANKTSVSPAMVNALAMSPSLASPTISNNATAGPGPNTIRRSNTPLNTYNPRKDIPSSYKGGWGGNDNMFGGGSTICHTMFTPDLVLPSSSTPTSGPAPTPAPLRSLADLPRVNLNPHLNEEIHTSRGPALANIGNGQDNSRTFSAWSEETPFSLRSMDSYRMQMWSRLAREAAADKANLAGDMRPKFFVEAKDEKPDPASIAAAAAAAAASSHITSKLATSFWSAFQGNGAGQALDTDKLAAVVTGQAKLKVVLNDVEKTSSSTSASTTASVSEDQDDCLSSLLGSLKLQCGPGMGLVRSGGVGARENPIGTLCGFLRHASAMPARA</sequence>
<evidence type="ECO:0000256" key="1">
    <source>
        <dbReference type="ARBA" id="ARBA00004123"/>
    </source>
</evidence>
<dbReference type="PANTHER" id="PTHR40621">
    <property type="entry name" value="TRANSCRIPTION FACTOR KAPC-RELATED"/>
    <property type="match status" value="1"/>
</dbReference>
<dbReference type="InterPro" id="IPR046347">
    <property type="entry name" value="bZIP_sf"/>
</dbReference>
<feature type="region of interest" description="Disordered" evidence="4">
    <location>
        <begin position="342"/>
        <end position="382"/>
    </location>
</feature>
<dbReference type="SUPFAM" id="SSF57959">
    <property type="entry name" value="Leucine zipper domain"/>
    <property type="match status" value="1"/>
</dbReference>
<feature type="coiled-coil region" evidence="3">
    <location>
        <begin position="421"/>
        <end position="448"/>
    </location>
</feature>
<feature type="compositionally biased region" description="Polar residues" evidence="4">
    <location>
        <begin position="495"/>
        <end position="506"/>
    </location>
</feature>
<dbReference type="Proteomes" id="UP000092666">
    <property type="component" value="Unassembled WGS sequence"/>
</dbReference>
<evidence type="ECO:0000259" key="5">
    <source>
        <dbReference type="PROSITE" id="PS00036"/>
    </source>
</evidence>
<dbReference type="Gene3D" id="1.20.5.170">
    <property type="match status" value="1"/>
</dbReference>
<dbReference type="GO" id="GO:0001228">
    <property type="term" value="F:DNA-binding transcription activator activity, RNA polymerase II-specific"/>
    <property type="evidence" value="ECO:0007669"/>
    <property type="project" value="TreeGrafter"/>
</dbReference>
<dbReference type="GO" id="GO:0090575">
    <property type="term" value="C:RNA polymerase II transcription regulator complex"/>
    <property type="evidence" value="ECO:0007669"/>
    <property type="project" value="TreeGrafter"/>
</dbReference>
<feature type="compositionally biased region" description="Basic and acidic residues" evidence="4">
    <location>
        <begin position="371"/>
        <end position="382"/>
    </location>
</feature>
<feature type="domain" description="BZIP" evidence="5">
    <location>
        <begin position="387"/>
        <end position="402"/>
    </location>
</feature>
<dbReference type="STRING" id="1296120.A0A1B9GP76"/>
<dbReference type="PANTHER" id="PTHR40621:SF10">
    <property type="entry name" value="BZIP DOMAIN-CONTAINING PROTEIN"/>
    <property type="match status" value="1"/>
</dbReference>
<dbReference type="PROSITE" id="PS00036">
    <property type="entry name" value="BZIP_BASIC"/>
    <property type="match status" value="1"/>
</dbReference>
<feature type="region of interest" description="Disordered" evidence="4">
    <location>
        <begin position="91"/>
        <end position="122"/>
    </location>
</feature>
<evidence type="ECO:0000313" key="7">
    <source>
        <dbReference type="Proteomes" id="UP000092666"/>
    </source>
</evidence>
<dbReference type="OrthoDB" id="5571888at2759"/>
<feature type="compositionally biased region" description="Polar residues" evidence="4">
    <location>
        <begin position="91"/>
        <end position="107"/>
    </location>
</feature>
<name>A0A1B9GP76_9TREE</name>
<protein>
    <recommendedName>
        <fullName evidence="5">BZIP domain-containing protein</fullName>
    </recommendedName>
</protein>
<dbReference type="InterPro" id="IPR050936">
    <property type="entry name" value="AP-1-like"/>
</dbReference>
<feature type="region of interest" description="Disordered" evidence="4">
    <location>
        <begin position="1"/>
        <end position="25"/>
    </location>
</feature>
<evidence type="ECO:0000313" key="6">
    <source>
        <dbReference type="EMBL" id="OCF32615.1"/>
    </source>
</evidence>
<comment type="subcellular location">
    <subcellularLocation>
        <location evidence="1">Nucleus</location>
    </subcellularLocation>
</comment>
<dbReference type="GO" id="GO:0000976">
    <property type="term" value="F:transcription cis-regulatory region binding"/>
    <property type="evidence" value="ECO:0007669"/>
    <property type="project" value="InterPro"/>
</dbReference>
<feature type="compositionally biased region" description="Low complexity" evidence="4">
    <location>
        <begin position="266"/>
        <end position="286"/>
    </location>
</feature>
<feature type="region of interest" description="Disordered" evidence="4">
    <location>
        <begin position="482"/>
        <end position="509"/>
    </location>
</feature>
<evidence type="ECO:0000256" key="3">
    <source>
        <dbReference type="SAM" id="Coils"/>
    </source>
</evidence>
<feature type="region of interest" description="Disordered" evidence="4">
    <location>
        <begin position="264"/>
        <end position="295"/>
    </location>
</feature>
<organism evidence="6 7">
    <name type="scientific">Kwoniella heveanensis BCC8398</name>
    <dbReference type="NCBI Taxonomy" id="1296120"/>
    <lineage>
        <taxon>Eukaryota</taxon>
        <taxon>Fungi</taxon>
        <taxon>Dikarya</taxon>
        <taxon>Basidiomycota</taxon>
        <taxon>Agaricomycotina</taxon>
        <taxon>Tremellomycetes</taxon>
        <taxon>Tremellales</taxon>
        <taxon>Cryptococcaceae</taxon>
        <taxon>Kwoniella</taxon>
    </lineage>
</organism>
<keyword evidence="3" id="KW-0175">Coiled coil</keyword>
<feature type="compositionally biased region" description="Low complexity" evidence="4">
    <location>
        <begin position="1"/>
        <end position="14"/>
    </location>
</feature>
<proteinExistence type="predicted"/>
<gene>
    <name evidence="6" type="ORF">I316_05795</name>
</gene>
<dbReference type="AlphaFoldDB" id="A0A1B9GP76"/>
<dbReference type="CDD" id="cd14810">
    <property type="entry name" value="bZIP_u1"/>
    <property type="match status" value="1"/>
</dbReference>
<reference evidence="7" key="2">
    <citation type="submission" date="2013-12" db="EMBL/GenBank/DDBJ databases">
        <title>Evolution of pathogenesis and genome organization in the Tremellales.</title>
        <authorList>
            <person name="Cuomo C."/>
            <person name="Litvintseva A."/>
            <person name="Heitman J."/>
            <person name="Chen Y."/>
            <person name="Sun S."/>
            <person name="Springer D."/>
            <person name="Dromer F."/>
            <person name="Young S."/>
            <person name="Zeng Q."/>
            <person name="Chapman S."/>
            <person name="Gujja S."/>
            <person name="Saif S."/>
            <person name="Birren B."/>
        </authorList>
    </citation>
    <scope>NUCLEOTIDE SEQUENCE [LARGE SCALE GENOMIC DNA]</scope>
    <source>
        <strain evidence="7">BCC8398</strain>
    </source>
</reference>
<accession>A0A1B9GP76</accession>
<keyword evidence="2" id="KW-0539">Nucleus</keyword>
<keyword evidence="7" id="KW-1185">Reference proteome</keyword>
<evidence type="ECO:0000256" key="2">
    <source>
        <dbReference type="ARBA" id="ARBA00023242"/>
    </source>
</evidence>
<dbReference type="InterPro" id="IPR004827">
    <property type="entry name" value="bZIP"/>
</dbReference>
<dbReference type="EMBL" id="KI669507">
    <property type="protein sequence ID" value="OCF32615.1"/>
    <property type="molecule type" value="Genomic_DNA"/>
</dbReference>
<dbReference type="SMART" id="SM00338">
    <property type="entry name" value="BRLZ"/>
    <property type="match status" value="1"/>
</dbReference>
<reference evidence="6 7" key="1">
    <citation type="submission" date="2013-07" db="EMBL/GenBank/DDBJ databases">
        <title>The Genome Sequence of Cryptococcus heveanensis BCC8398.</title>
        <authorList>
            <consortium name="The Broad Institute Genome Sequencing Platform"/>
            <person name="Cuomo C."/>
            <person name="Litvintseva A."/>
            <person name="Chen Y."/>
            <person name="Heitman J."/>
            <person name="Sun S."/>
            <person name="Springer D."/>
            <person name="Dromer F."/>
            <person name="Young S.K."/>
            <person name="Zeng Q."/>
            <person name="Gargeya S."/>
            <person name="Fitzgerald M."/>
            <person name="Abouelleil A."/>
            <person name="Alvarado L."/>
            <person name="Berlin A.M."/>
            <person name="Chapman S.B."/>
            <person name="Dewar J."/>
            <person name="Goldberg J."/>
            <person name="Griggs A."/>
            <person name="Gujja S."/>
            <person name="Hansen M."/>
            <person name="Howarth C."/>
            <person name="Imamovic A."/>
            <person name="Larimer J."/>
            <person name="McCowan C."/>
            <person name="Murphy C."/>
            <person name="Pearson M."/>
            <person name="Priest M."/>
            <person name="Roberts A."/>
            <person name="Saif S."/>
            <person name="Shea T."/>
            <person name="Sykes S."/>
            <person name="Wortman J."/>
            <person name="Nusbaum C."/>
            <person name="Birren B."/>
        </authorList>
    </citation>
    <scope>NUCLEOTIDE SEQUENCE [LARGE SCALE GENOMIC DNA]</scope>
    <source>
        <strain evidence="6 7">BCC8398</strain>
    </source>
</reference>